<comment type="caution">
    <text evidence="2">The sequence shown here is derived from an EMBL/GenBank/DDBJ whole genome shotgun (WGS) entry which is preliminary data.</text>
</comment>
<keyword evidence="3" id="KW-1185">Reference proteome</keyword>
<dbReference type="EMBL" id="WNYA01041487">
    <property type="protein sequence ID" value="KAG8536546.1"/>
    <property type="molecule type" value="Genomic_DNA"/>
</dbReference>
<sequence>MIQNLNSIDSGEASRASHKINKYSVPGTSRGRPPRQSREGPRTPVLVVSSHQMSTNQEEEMCQSCQRAPCVLLPGAPPPPRPPSRCRGTG</sequence>
<feature type="region of interest" description="Disordered" evidence="1">
    <location>
        <begin position="1"/>
        <end position="44"/>
    </location>
</feature>
<protein>
    <submittedName>
        <fullName evidence="2">Uncharacterized protein</fullName>
    </submittedName>
</protein>
<proteinExistence type="predicted"/>
<accession>A0AAV6YIP5</accession>
<evidence type="ECO:0000256" key="1">
    <source>
        <dbReference type="SAM" id="MobiDB-lite"/>
    </source>
</evidence>
<evidence type="ECO:0000313" key="2">
    <source>
        <dbReference type="EMBL" id="KAG8536546.1"/>
    </source>
</evidence>
<dbReference type="Proteomes" id="UP000824782">
    <property type="component" value="Unassembled WGS sequence"/>
</dbReference>
<organism evidence="2 3">
    <name type="scientific">Engystomops pustulosus</name>
    <name type="common">Tungara frog</name>
    <name type="synonym">Physalaemus pustulosus</name>
    <dbReference type="NCBI Taxonomy" id="76066"/>
    <lineage>
        <taxon>Eukaryota</taxon>
        <taxon>Metazoa</taxon>
        <taxon>Chordata</taxon>
        <taxon>Craniata</taxon>
        <taxon>Vertebrata</taxon>
        <taxon>Euteleostomi</taxon>
        <taxon>Amphibia</taxon>
        <taxon>Batrachia</taxon>
        <taxon>Anura</taxon>
        <taxon>Neobatrachia</taxon>
        <taxon>Hyloidea</taxon>
        <taxon>Leptodactylidae</taxon>
        <taxon>Leiuperinae</taxon>
        <taxon>Engystomops</taxon>
    </lineage>
</organism>
<reference evidence="2" key="1">
    <citation type="thesis" date="2020" institute="ProQuest LLC" country="789 East Eisenhower Parkway, Ann Arbor, MI, USA">
        <title>Comparative Genomics and Chromosome Evolution.</title>
        <authorList>
            <person name="Mudd A.B."/>
        </authorList>
    </citation>
    <scope>NUCLEOTIDE SEQUENCE</scope>
    <source>
        <strain evidence="2">237g6f4</strain>
        <tissue evidence="2">Blood</tissue>
    </source>
</reference>
<evidence type="ECO:0000313" key="3">
    <source>
        <dbReference type="Proteomes" id="UP000824782"/>
    </source>
</evidence>
<dbReference type="AlphaFoldDB" id="A0AAV6YIP5"/>
<gene>
    <name evidence="2" type="ORF">GDO81_026121</name>
</gene>
<name>A0AAV6YIP5_ENGPU</name>